<dbReference type="NCBIfam" id="NF045467">
    <property type="entry name" value="Opp4A"/>
    <property type="match status" value="1"/>
</dbReference>
<protein>
    <submittedName>
        <fullName evidence="7">ABC transporter substrate-binding protein</fullName>
    </submittedName>
</protein>
<evidence type="ECO:0000313" key="7">
    <source>
        <dbReference type="EMBL" id="GEN87016.1"/>
    </source>
</evidence>
<dbReference type="GO" id="GO:0043190">
    <property type="term" value="C:ATP-binding cassette (ABC) transporter complex"/>
    <property type="evidence" value="ECO:0007669"/>
    <property type="project" value="InterPro"/>
</dbReference>
<dbReference type="PROSITE" id="PS01040">
    <property type="entry name" value="SBP_BACTERIAL_5"/>
    <property type="match status" value="1"/>
</dbReference>
<dbReference type="InterPro" id="IPR023765">
    <property type="entry name" value="SBP_5_CS"/>
</dbReference>
<comment type="subcellular location">
    <subcellularLocation>
        <location evidence="1">Cell membrane</location>
        <topology evidence="1">Lipid-anchor</topology>
    </subcellularLocation>
</comment>
<evidence type="ECO:0000256" key="5">
    <source>
        <dbReference type="SAM" id="MobiDB-lite"/>
    </source>
</evidence>
<proteinExistence type="inferred from homology"/>
<dbReference type="GO" id="GO:0042597">
    <property type="term" value="C:periplasmic space"/>
    <property type="evidence" value="ECO:0007669"/>
    <property type="project" value="UniProtKB-ARBA"/>
</dbReference>
<dbReference type="InterPro" id="IPR030678">
    <property type="entry name" value="Peptide/Ni-bd"/>
</dbReference>
<keyword evidence="3" id="KW-0813">Transport</keyword>
<name>A0A511ZHV2_9BACI</name>
<dbReference type="PANTHER" id="PTHR30290">
    <property type="entry name" value="PERIPLASMIC BINDING COMPONENT OF ABC TRANSPORTER"/>
    <property type="match status" value="1"/>
</dbReference>
<evidence type="ECO:0000259" key="6">
    <source>
        <dbReference type="Pfam" id="PF00496"/>
    </source>
</evidence>
<dbReference type="GO" id="GO:1904680">
    <property type="term" value="F:peptide transmembrane transporter activity"/>
    <property type="evidence" value="ECO:0007669"/>
    <property type="project" value="TreeGrafter"/>
</dbReference>
<keyword evidence="4" id="KW-0732">Signal</keyword>
<dbReference type="Pfam" id="PF00496">
    <property type="entry name" value="SBP_bac_5"/>
    <property type="match status" value="1"/>
</dbReference>
<reference evidence="7 8" key="1">
    <citation type="submission" date="2019-07" db="EMBL/GenBank/DDBJ databases">
        <title>Whole genome shotgun sequence of Oceanobacillus sojae NBRC 105379.</title>
        <authorList>
            <person name="Hosoyama A."/>
            <person name="Uohara A."/>
            <person name="Ohji S."/>
            <person name="Ichikawa N."/>
        </authorList>
    </citation>
    <scope>NUCLEOTIDE SEQUENCE [LARGE SCALE GENOMIC DNA]</scope>
    <source>
        <strain evidence="7 8">NBRC 105379</strain>
    </source>
</reference>
<dbReference type="STRING" id="582851.GCA_900162665_00884"/>
<dbReference type="RefSeq" id="WP_147210033.1">
    <property type="nucleotide sequence ID" value="NZ_BJYM01000006.1"/>
</dbReference>
<dbReference type="SUPFAM" id="SSF53850">
    <property type="entry name" value="Periplasmic binding protein-like II"/>
    <property type="match status" value="1"/>
</dbReference>
<comment type="caution">
    <text evidence="7">The sequence shown here is derived from an EMBL/GenBank/DDBJ whole genome shotgun (WGS) entry which is preliminary data.</text>
</comment>
<evidence type="ECO:0000256" key="2">
    <source>
        <dbReference type="ARBA" id="ARBA00005695"/>
    </source>
</evidence>
<accession>A0A511ZHV2</accession>
<organism evidence="7 8">
    <name type="scientific">Oceanobacillus sojae</name>
    <dbReference type="NCBI Taxonomy" id="582851"/>
    <lineage>
        <taxon>Bacteria</taxon>
        <taxon>Bacillati</taxon>
        <taxon>Bacillota</taxon>
        <taxon>Bacilli</taxon>
        <taxon>Bacillales</taxon>
        <taxon>Bacillaceae</taxon>
        <taxon>Oceanobacillus</taxon>
    </lineage>
</organism>
<dbReference type="InterPro" id="IPR000914">
    <property type="entry name" value="SBP_5_dom"/>
</dbReference>
<dbReference type="PROSITE" id="PS51257">
    <property type="entry name" value="PROKAR_LIPOPROTEIN"/>
    <property type="match status" value="1"/>
</dbReference>
<comment type="similarity">
    <text evidence="2">Belongs to the bacterial solute-binding protein 5 family.</text>
</comment>
<dbReference type="InterPro" id="IPR050034">
    <property type="entry name" value="Opp4A"/>
</dbReference>
<dbReference type="Gene3D" id="3.40.190.10">
    <property type="entry name" value="Periplasmic binding protein-like II"/>
    <property type="match status" value="1"/>
</dbReference>
<feature type="domain" description="Solute-binding protein family 5" evidence="6">
    <location>
        <begin position="108"/>
        <end position="499"/>
    </location>
</feature>
<dbReference type="Proteomes" id="UP000321558">
    <property type="component" value="Unassembled WGS sequence"/>
</dbReference>
<evidence type="ECO:0000256" key="4">
    <source>
        <dbReference type="ARBA" id="ARBA00022729"/>
    </source>
</evidence>
<dbReference type="PIRSF" id="PIRSF002741">
    <property type="entry name" value="MppA"/>
    <property type="match status" value="1"/>
</dbReference>
<dbReference type="PANTHER" id="PTHR30290:SF9">
    <property type="entry name" value="OLIGOPEPTIDE-BINDING PROTEIN APPA"/>
    <property type="match status" value="1"/>
</dbReference>
<dbReference type="OrthoDB" id="9796817at2"/>
<sequence>MIRKSALWIVVSGILFSIILAGCNGEGESDSEGSGAEGQTEEINLNEEVQNDGEIIEDGSLTYGLVSDSPFEGILNSAFLAAAPDGQVVQFFDEALLAVNKDFEITNDGAATFEMSDDNKTITIQIKDNVNWHDGEPVKAEDLQFAYEVIGSPDYVGSHYGSLIQMVEGMDAYNSGEADEISGIEIIDEKTLSITYTEASPAILNGIWSTPLPKHYLGDISVPDIPSSKEVRENPIGFGPFKVDRIVAGESAQYSRNDDYWKGKPKLASITLKIVNPNTVLQSLENGEVDIAETFPTDQYPNAADGENYQIIGGINNSYTYLSFKLGHYDTEKKENVMDRPKLQNKDLRKAMGYALDMEQIAENFYHGLSFPATTLIVPFFEGYHDETIEGFPYNVEKAEELLDEAGYVDVDGDGYREDPDGEEFIINFLARSGSDTSEPMAKYFIQSWNDIGLNVELVDGRLHEFNSFNKMVDDDEQKVDVFISGWGVGTDVDPSGIYGRKMPYNNSRFVSEENDELLEAALSEEAFDTKRRKEIYNEWQAYMYEESPVIPILYSYKLLGVNNRVKDYSFDTTIFGTCEEVGVTEETAE</sequence>
<dbReference type="CDD" id="cd08510">
    <property type="entry name" value="PBP2_Lactococcal_OppA_like"/>
    <property type="match status" value="1"/>
</dbReference>
<dbReference type="AlphaFoldDB" id="A0A511ZHV2"/>
<dbReference type="Gene3D" id="3.10.105.10">
    <property type="entry name" value="Dipeptide-binding Protein, Domain 3"/>
    <property type="match status" value="1"/>
</dbReference>
<feature type="region of interest" description="Disordered" evidence="5">
    <location>
        <begin position="27"/>
        <end position="50"/>
    </location>
</feature>
<keyword evidence="8" id="KW-1185">Reference proteome</keyword>
<gene>
    <name evidence="7" type="primary">oppA_1</name>
    <name evidence="7" type="ORF">OSO01_17550</name>
</gene>
<dbReference type="EMBL" id="BJYM01000006">
    <property type="protein sequence ID" value="GEN87016.1"/>
    <property type="molecule type" value="Genomic_DNA"/>
</dbReference>
<evidence type="ECO:0000256" key="1">
    <source>
        <dbReference type="ARBA" id="ARBA00004193"/>
    </source>
</evidence>
<evidence type="ECO:0000256" key="3">
    <source>
        <dbReference type="ARBA" id="ARBA00022448"/>
    </source>
</evidence>
<dbReference type="GO" id="GO:0015833">
    <property type="term" value="P:peptide transport"/>
    <property type="evidence" value="ECO:0007669"/>
    <property type="project" value="TreeGrafter"/>
</dbReference>
<dbReference type="InterPro" id="IPR039424">
    <property type="entry name" value="SBP_5"/>
</dbReference>
<evidence type="ECO:0000313" key="8">
    <source>
        <dbReference type="Proteomes" id="UP000321558"/>
    </source>
</evidence>